<sequence>MRKIFIIGLLLLPLTLLGQENNQEDIFSISAQLRSRGEYRNGALFPRNEGEHPATFINNRARISMDFQRSNLELKLSGQHVGVWGQDPQVDKNGRFMLNEAWAKLNFNNGFFAQLGRQALSYDDERILGGLDWNVSGRYHDVLKLGYADKINTLHLILALNQNDEKIKGGSFYEAGGQPYKNMQTLWYHYGNRETPFGISLLAMNLRIQYGSEEDSSNKYMQTFGTYLTYIANGWDIKGSFYYQTGKNKSNKEVSAFMGSLFAGFKIDSKWSLGVGSDYLSGNKQDDTKQKAFDPLYGTHHKFYGTMDYFYASSFANGLNPGLWDNQFAIFYKPSKKVDLSLNYHYFLTANEIVVSNEKIDKGLGSEFDFQVNWSIMPDVKLMAGYSFMLGSKSMDVVKGGYHKSWQDWGWVSINITPKLFSTKK</sequence>
<organism evidence="3">
    <name type="scientific">uncultured Dysgonomonas sp</name>
    <dbReference type="NCBI Taxonomy" id="206096"/>
    <lineage>
        <taxon>Bacteria</taxon>
        <taxon>Pseudomonadati</taxon>
        <taxon>Bacteroidota</taxon>
        <taxon>Bacteroidia</taxon>
        <taxon>Bacteroidales</taxon>
        <taxon>Dysgonomonadaceae</taxon>
        <taxon>Dysgonomonas</taxon>
        <taxon>environmental samples</taxon>
    </lineage>
</organism>
<dbReference type="InterPro" id="IPR025388">
    <property type="entry name" value="Alginate_export_dom"/>
</dbReference>
<dbReference type="InterPro" id="IPR053728">
    <property type="entry name" value="Alginate_Permeability_Chnl"/>
</dbReference>
<name>A0A212J3M9_9BACT</name>
<dbReference type="Gene3D" id="2.40.160.100">
    <property type="match status" value="1"/>
</dbReference>
<gene>
    <name evidence="3" type="ORF">KL86DYS2_10653</name>
</gene>
<accession>A0A212J3M9</accession>
<proteinExistence type="predicted"/>
<dbReference type="AlphaFoldDB" id="A0A212J3M9"/>
<keyword evidence="1" id="KW-0732">Signal</keyword>
<dbReference type="Pfam" id="PF13372">
    <property type="entry name" value="Alginate_exp"/>
    <property type="match status" value="1"/>
</dbReference>
<protein>
    <recommendedName>
        <fullName evidence="2">Alginate export domain-containing protein</fullName>
    </recommendedName>
</protein>
<reference evidence="3" key="1">
    <citation type="submission" date="2016-04" db="EMBL/GenBank/DDBJ databases">
        <authorList>
            <person name="Evans L.H."/>
            <person name="Alamgir A."/>
            <person name="Owens N."/>
            <person name="Weber N.D."/>
            <person name="Virtaneva K."/>
            <person name="Barbian K."/>
            <person name="Babar A."/>
            <person name="Rosenke K."/>
        </authorList>
    </citation>
    <scope>NUCLEOTIDE SEQUENCE</scope>
    <source>
        <strain evidence="3">86-2</strain>
    </source>
</reference>
<feature type="domain" description="Alginate export" evidence="2">
    <location>
        <begin position="48"/>
        <end position="386"/>
    </location>
</feature>
<feature type="signal peptide" evidence="1">
    <location>
        <begin position="1"/>
        <end position="18"/>
    </location>
</feature>
<evidence type="ECO:0000256" key="1">
    <source>
        <dbReference type="SAM" id="SignalP"/>
    </source>
</evidence>
<evidence type="ECO:0000259" key="2">
    <source>
        <dbReference type="Pfam" id="PF13372"/>
    </source>
</evidence>
<feature type="chain" id="PRO_5012216880" description="Alginate export domain-containing protein" evidence="1">
    <location>
        <begin position="19"/>
        <end position="425"/>
    </location>
</feature>
<dbReference type="EMBL" id="FLUL01000001">
    <property type="protein sequence ID" value="SBV94027.1"/>
    <property type="molecule type" value="Genomic_DNA"/>
</dbReference>
<dbReference type="SUPFAM" id="SSF56935">
    <property type="entry name" value="Porins"/>
    <property type="match status" value="1"/>
</dbReference>
<evidence type="ECO:0000313" key="3">
    <source>
        <dbReference type="EMBL" id="SBV94027.1"/>
    </source>
</evidence>
<dbReference type="RefSeq" id="WP_296947099.1">
    <property type="nucleotide sequence ID" value="NZ_LT599021.1"/>
</dbReference>